<proteinExistence type="predicted"/>
<keyword evidence="3" id="KW-1185">Reference proteome</keyword>
<reference evidence="3" key="1">
    <citation type="submission" date="2016-10" db="EMBL/GenBank/DDBJ databases">
        <authorList>
            <person name="Varghese N."/>
            <person name="Submissions S."/>
        </authorList>
    </citation>
    <scope>NUCLEOTIDE SEQUENCE [LARGE SCALE GENOMIC DNA]</scope>
    <source>
        <strain evidence="3">DSM 13234</strain>
    </source>
</reference>
<dbReference type="Pfam" id="PF17775">
    <property type="entry name" value="YchJ_M-like"/>
    <property type="match status" value="1"/>
</dbReference>
<feature type="domain" description="YchJ-like middle NTF2-like" evidence="1">
    <location>
        <begin position="28"/>
        <end position="127"/>
    </location>
</feature>
<dbReference type="InterPro" id="IPR004027">
    <property type="entry name" value="SEC_C_motif"/>
</dbReference>
<dbReference type="AlphaFoldDB" id="A0A1H6H095"/>
<dbReference type="EMBL" id="FNWO01000002">
    <property type="protein sequence ID" value="SEH27585.1"/>
    <property type="molecule type" value="Genomic_DNA"/>
</dbReference>
<dbReference type="Proteomes" id="UP000182983">
    <property type="component" value="Unassembled WGS sequence"/>
</dbReference>
<dbReference type="Gene3D" id="3.10.450.50">
    <property type="match status" value="1"/>
</dbReference>
<dbReference type="NCBIfam" id="NF002486">
    <property type="entry name" value="PRK01752.1"/>
    <property type="match status" value="1"/>
</dbReference>
<sequence>MTSCPCGSGRSYDTCCEPFITGAALPPTAEALMRSRYSAFTVQAIDYLEQTLAPDRKNPFNRAETEKWARESEWQGLDILGTEAGGPDDQEGRVAFRARFHFDGKDEVHLELSRFRRIDGRWLYVDGDVGKVMPVTRHNDLPGRNDPCSCGSGKKFKKCCGA</sequence>
<evidence type="ECO:0000259" key="1">
    <source>
        <dbReference type="Pfam" id="PF17775"/>
    </source>
</evidence>
<evidence type="ECO:0000313" key="3">
    <source>
        <dbReference type="Proteomes" id="UP000182983"/>
    </source>
</evidence>
<gene>
    <name evidence="2" type="ORF">SAMN04244559_00544</name>
</gene>
<dbReference type="InterPro" id="IPR032710">
    <property type="entry name" value="NTF2-like_dom_sf"/>
</dbReference>
<dbReference type="NCBIfam" id="NF002449">
    <property type="entry name" value="PRK01617.1"/>
    <property type="match status" value="1"/>
</dbReference>
<dbReference type="Pfam" id="PF02810">
    <property type="entry name" value="SEC-C"/>
    <property type="match status" value="2"/>
</dbReference>
<protein>
    <submittedName>
        <fullName evidence="2">SEC-C motif-containing protein</fullName>
    </submittedName>
</protein>
<name>A0A1H6H095_MAGFU</name>
<organism evidence="2 3">
    <name type="scientific">Magnetospirillum fulvum</name>
    <name type="common">Rhodospirillum fulvum</name>
    <dbReference type="NCBI Taxonomy" id="1082"/>
    <lineage>
        <taxon>Bacteria</taxon>
        <taxon>Pseudomonadati</taxon>
        <taxon>Pseudomonadota</taxon>
        <taxon>Alphaproteobacteria</taxon>
        <taxon>Rhodospirillales</taxon>
        <taxon>Rhodospirillaceae</taxon>
        <taxon>Magnetospirillum</taxon>
    </lineage>
</organism>
<dbReference type="RefSeq" id="WP_074765320.1">
    <property type="nucleotide sequence ID" value="NZ_FNWO01000002.1"/>
</dbReference>
<dbReference type="PANTHER" id="PTHR33747:SF1">
    <property type="entry name" value="ADENYLATE CYCLASE-ASSOCIATED CAP C-TERMINAL DOMAIN-CONTAINING PROTEIN"/>
    <property type="match status" value="1"/>
</dbReference>
<dbReference type="SUPFAM" id="SSF54427">
    <property type="entry name" value="NTF2-like"/>
    <property type="match status" value="1"/>
</dbReference>
<dbReference type="PANTHER" id="PTHR33747">
    <property type="entry name" value="UPF0225 PROTEIN SCO1677"/>
    <property type="match status" value="1"/>
</dbReference>
<dbReference type="SUPFAM" id="SSF103642">
    <property type="entry name" value="Sec-C motif"/>
    <property type="match status" value="1"/>
</dbReference>
<evidence type="ECO:0000313" key="2">
    <source>
        <dbReference type="EMBL" id="SEH27585.1"/>
    </source>
</evidence>
<accession>A0A1H6H095</accession>
<dbReference type="InterPro" id="IPR048469">
    <property type="entry name" value="YchJ-like_M"/>
</dbReference>
<dbReference type="OrthoDB" id="21421at2"/>